<dbReference type="EC" id="4.1.1.31" evidence="4"/>
<sequence>MINIPRCMSTQHPDNASIPFFASGSALVGEDEIREAYYAFSHLGCDEQMWDVEGKEIDTYVVKKLLSYYPEYFRENVLGEDLRITLRVPNPTVEKAEGKILLETLESIPRSYDAAQLFYERDAPPIFEVILPMATSACCIDRIYRYYADHIIGRQQERFSCGDITIAEWIGDFAPSRIQVIPLFEDVESMLNCADIVADYLADKDVEDQRVFLARSDTAMNYGLVPAALANKIALERLDDLSQHSGVRIHPILGMGSAPFRGGLSPRTAERVGREYPSVPTFSIQSAFKFDYPVDEVRAACRHLRKRTIGRAAPIDIERAESIIARYSKAYRHRLIELAPHINRMAKYIPGRRARKLHVGLFGYAREIGEVTLPRAISFTCALYSLGFPPELIAFEELSKDDLAFMLEIYPSFDDKLQDASQFADMESPFITDSLRNALENSGLQWTTNEEHLAIVRRIRSDLQRGDSSHTTDMLVRAALIRKFLG</sequence>
<dbReference type="NCBIfam" id="TIGR02751">
    <property type="entry name" value="PEPCase_arch"/>
    <property type="match status" value="1"/>
</dbReference>
<dbReference type="EMBL" id="CP159373">
    <property type="protein sequence ID" value="XCN71704.1"/>
    <property type="molecule type" value="Genomic_DNA"/>
</dbReference>
<evidence type="ECO:0000256" key="1">
    <source>
        <dbReference type="ARBA" id="ARBA00022842"/>
    </source>
</evidence>
<evidence type="ECO:0000256" key="4">
    <source>
        <dbReference type="NCBIfam" id="TIGR02751"/>
    </source>
</evidence>
<evidence type="ECO:0000256" key="2">
    <source>
        <dbReference type="ARBA" id="ARBA00023239"/>
    </source>
</evidence>
<accession>A0AAU8LS64</accession>
<protein>
    <recommendedName>
        <fullName evidence="4">Phosphoenolpyruvate carboxylase</fullName>
        <ecNumber evidence="4">4.1.1.31</ecNumber>
    </recommendedName>
</protein>
<evidence type="ECO:0000313" key="5">
    <source>
        <dbReference type="EMBL" id="XCN71704.1"/>
    </source>
</evidence>
<reference evidence="5" key="1">
    <citation type="journal article" date="2024" name="Syst. Appl. Microbiol.">
        <title>First single-strain enrichments of Electrothrix cable bacteria, description of E. aestuarii sp. nov. and E. rattekaaiensis sp. nov., and proposal of a cable bacteria taxonomy following the rules of the SeqCode.</title>
        <authorList>
            <person name="Plum-Jensen L.E."/>
            <person name="Schramm A."/>
            <person name="Marshall I.P.G."/>
        </authorList>
    </citation>
    <scope>NUCLEOTIDE SEQUENCE</scope>
    <source>
        <strain evidence="5">Rat1</strain>
    </source>
</reference>
<proteinExistence type="inferred from homology"/>
<evidence type="ECO:0000256" key="3">
    <source>
        <dbReference type="ARBA" id="ARBA00023300"/>
    </source>
</evidence>
<dbReference type="SUPFAM" id="SSF51621">
    <property type="entry name" value="Phosphoenolpyruvate/pyruvate domain"/>
    <property type="match status" value="1"/>
</dbReference>
<dbReference type="GO" id="GO:0015977">
    <property type="term" value="P:carbon fixation"/>
    <property type="evidence" value="ECO:0007669"/>
    <property type="project" value="UniProtKB-KW"/>
</dbReference>
<keyword evidence="3" id="KW-0120">Carbon dioxide fixation</keyword>
<dbReference type="InterPro" id="IPR007566">
    <property type="entry name" value="PEP_COase_arc-type"/>
</dbReference>
<dbReference type="GO" id="GO:0006099">
    <property type="term" value="P:tricarboxylic acid cycle"/>
    <property type="evidence" value="ECO:0007669"/>
    <property type="project" value="InterPro"/>
</dbReference>
<gene>
    <name evidence="5" type="primary">ppcA</name>
    <name evidence="5" type="ORF">Q3M24_15490</name>
</gene>
<name>A0AAU8LS64_9BACT</name>
<dbReference type="KEGG" id="eaj:Q3M24_15490"/>
<reference evidence="5" key="2">
    <citation type="submission" date="2024-06" db="EMBL/GenBank/DDBJ databases">
        <authorList>
            <person name="Plum-Jensen L.E."/>
            <person name="Schramm A."/>
            <person name="Marshall I.P.G."/>
        </authorList>
    </citation>
    <scope>NUCLEOTIDE SEQUENCE</scope>
    <source>
        <strain evidence="5">Rat1</strain>
    </source>
</reference>
<dbReference type="GO" id="GO:0008964">
    <property type="term" value="F:phosphoenolpyruvate carboxylase activity"/>
    <property type="evidence" value="ECO:0007669"/>
    <property type="project" value="UniProtKB-UniRule"/>
</dbReference>
<dbReference type="AlphaFoldDB" id="A0AAU8LS64"/>
<dbReference type="Pfam" id="PF14010">
    <property type="entry name" value="PEPcase_2"/>
    <property type="match status" value="1"/>
</dbReference>
<keyword evidence="2 5" id="KW-0456">Lyase</keyword>
<dbReference type="HAMAP" id="MF_01904">
    <property type="entry name" value="PEPcase_type2"/>
    <property type="match status" value="1"/>
</dbReference>
<dbReference type="PIRSF" id="PIRSF006677">
    <property type="entry name" value="UCP006677"/>
    <property type="match status" value="1"/>
</dbReference>
<dbReference type="InterPro" id="IPR015813">
    <property type="entry name" value="Pyrv/PenolPyrv_kinase-like_dom"/>
</dbReference>
<organism evidence="5">
    <name type="scientific">Candidatus Electrothrix aestuarii</name>
    <dbReference type="NCBI Taxonomy" id="3062594"/>
    <lineage>
        <taxon>Bacteria</taxon>
        <taxon>Pseudomonadati</taxon>
        <taxon>Thermodesulfobacteriota</taxon>
        <taxon>Desulfobulbia</taxon>
        <taxon>Desulfobulbales</taxon>
        <taxon>Desulfobulbaceae</taxon>
        <taxon>Candidatus Electrothrix</taxon>
    </lineage>
</organism>
<keyword evidence="1" id="KW-0460">Magnesium</keyword>